<dbReference type="EMBL" id="LJYW01000002">
    <property type="protein sequence ID" value="KPL50810.1"/>
    <property type="molecule type" value="Genomic_DNA"/>
</dbReference>
<dbReference type="GO" id="GO:0043022">
    <property type="term" value="F:ribosome binding"/>
    <property type="evidence" value="ECO:0007669"/>
    <property type="project" value="TreeGrafter"/>
</dbReference>
<comment type="caution">
    <text evidence="3">The sequence shown here is derived from an EMBL/GenBank/DDBJ whole genome shotgun (WGS) entry which is preliminary data.</text>
</comment>
<dbReference type="Pfam" id="PF00472">
    <property type="entry name" value="RF-1"/>
    <property type="match status" value="1"/>
</dbReference>
<dbReference type="Gene3D" id="3.30.160.20">
    <property type="match status" value="1"/>
</dbReference>
<evidence type="ECO:0000313" key="3">
    <source>
        <dbReference type="EMBL" id="KPL50810.1"/>
    </source>
</evidence>
<dbReference type="PROSITE" id="PS00745">
    <property type="entry name" value="RF_PROK_I"/>
    <property type="match status" value="1"/>
</dbReference>
<dbReference type="GO" id="GO:0072344">
    <property type="term" value="P:rescue of stalled ribosome"/>
    <property type="evidence" value="ECO:0007669"/>
    <property type="project" value="TreeGrafter"/>
</dbReference>
<dbReference type="GO" id="GO:0004045">
    <property type="term" value="F:peptidyl-tRNA hydrolase activity"/>
    <property type="evidence" value="ECO:0007669"/>
    <property type="project" value="TreeGrafter"/>
</dbReference>
<name>A0A0P6VFL2_9HYPH</name>
<proteinExistence type="predicted"/>
<dbReference type="OrthoDB" id="9815709at2"/>
<dbReference type="GO" id="GO:0003747">
    <property type="term" value="F:translation release factor activity"/>
    <property type="evidence" value="ECO:0007669"/>
    <property type="project" value="InterPro"/>
</dbReference>
<protein>
    <submittedName>
        <fullName evidence="3">Peptide chain release factor I</fullName>
    </submittedName>
</protein>
<accession>A0A0P6VFL2</accession>
<feature type="compositionally biased region" description="Basic and acidic residues" evidence="1">
    <location>
        <begin position="134"/>
        <end position="144"/>
    </location>
</feature>
<dbReference type="RefSeq" id="WP_054362400.1">
    <property type="nucleotide sequence ID" value="NZ_JAPCYQ010000001.1"/>
</dbReference>
<sequence>MQEGWLRIDARIAIHENEIAESFMRASGPGGQNVNKVSTAVELRFDAGHSPNLPEPVRERLLRLAGRRLTQDGILIIRADRFRTQERNRQDARERLVALIAQAAAPPPPPRRPTKPTKGSQERRIAAKKRRSVIKSDRGRTDHD</sequence>
<evidence type="ECO:0000256" key="1">
    <source>
        <dbReference type="SAM" id="MobiDB-lite"/>
    </source>
</evidence>
<evidence type="ECO:0000259" key="2">
    <source>
        <dbReference type="PROSITE" id="PS00745"/>
    </source>
</evidence>
<dbReference type="PANTHER" id="PTHR47814">
    <property type="entry name" value="PEPTIDYL-TRNA HYDROLASE ARFB"/>
    <property type="match status" value="1"/>
</dbReference>
<dbReference type="AlphaFoldDB" id="A0A0P6VFL2"/>
<dbReference type="STRING" id="665126.ABB55_28080"/>
<feature type="region of interest" description="Disordered" evidence="1">
    <location>
        <begin position="100"/>
        <end position="144"/>
    </location>
</feature>
<feature type="domain" description="Prokaryotic-type class I peptide chain release factors" evidence="2">
    <location>
        <begin position="25"/>
        <end position="41"/>
    </location>
</feature>
<organism evidence="3 4">
    <name type="scientific">Prosthecodimorpha hirschii</name>
    <dbReference type="NCBI Taxonomy" id="665126"/>
    <lineage>
        <taxon>Bacteria</taxon>
        <taxon>Pseudomonadati</taxon>
        <taxon>Pseudomonadota</taxon>
        <taxon>Alphaproteobacteria</taxon>
        <taxon>Hyphomicrobiales</taxon>
        <taxon>Ancalomicrobiaceae</taxon>
        <taxon>Prosthecodimorpha</taxon>
    </lineage>
</organism>
<reference evidence="3 4" key="2">
    <citation type="submission" date="2015-10" db="EMBL/GenBank/DDBJ databases">
        <title>Draft Genome Sequence of Prosthecomicrobium hirschii ATCC 27832.</title>
        <authorList>
            <person name="Daniel J."/>
            <person name="Givan S.A."/>
            <person name="Brun Y.V."/>
            <person name="Brown P.J."/>
        </authorList>
    </citation>
    <scope>NUCLEOTIDE SEQUENCE [LARGE SCALE GENOMIC DNA]</scope>
    <source>
        <strain evidence="3 4">16</strain>
    </source>
</reference>
<dbReference type="NCBIfam" id="NF006718">
    <property type="entry name" value="PRK09256.1"/>
    <property type="match status" value="1"/>
</dbReference>
<dbReference type="FunFam" id="3.30.160.20:FF:000046">
    <property type="entry name" value="Peptidyl-tRNA hydrolase ICT1"/>
    <property type="match status" value="1"/>
</dbReference>
<gene>
    <name evidence="3" type="ORF">ABB55_28080</name>
</gene>
<dbReference type="InterPro" id="IPR000352">
    <property type="entry name" value="Pep_chain_release_fac_I"/>
</dbReference>
<dbReference type="PANTHER" id="PTHR47814:SF1">
    <property type="entry name" value="PEPTIDYL-TRNA HYDROLASE ARFB"/>
    <property type="match status" value="1"/>
</dbReference>
<dbReference type="Proteomes" id="UP000048984">
    <property type="component" value="Unassembled WGS sequence"/>
</dbReference>
<evidence type="ECO:0000313" key="4">
    <source>
        <dbReference type="Proteomes" id="UP000048984"/>
    </source>
</evidence>
<dbReference type="SUPFAM" id="SSF110916">
    <property type="entry name" value="Peptidyl-tRNA hydrolase domain-like"/>
    <property type="match status" value="1"/>
</dbReference>
<keyword evidence="4" id="KW-1185">Reference proteome</keyword>
<reference evidence="3 4" key="1">
    <citation type="submission" date="2015-09" db="EMBL/GenBank/DDBJ databases">
        <authorList>
            <person name="Jackson K.R."/>
            <person name="Lunt B.L."/>
            <person name="Fisher J.N.B."/>
            <person name="Gardner A.V."/>
            <person name="Bailey M.E."/>
            <person name="Deus L.M."/>
            <person name="Earl A.S."/>
            <person name="Gibby P.D."/>
            <person name="Hartmann K.A."/>
            <person name="Liu J.E."/>
            <person name="Manci A.M."/>
            <person name="Nielsen D.A."/>
            <person name="Solomon M.B."/>
            <person name="Breakwell D.P."/>
            <person name="Burnett S.H."/>
            <person name="Grose J.H."/>
        </authorList>
    </citation>
    <scope>NUCLEOTIDE SEQUENCE [LARGE SCALE GENOMIC DNA]</scope>
    <source>
        <strain evidence="3 4">16</strain>
    </source>
</reference>